<dbReference type="InterPro" id="IPR012910">
    <property type="entry name" value="Plug_dom"/>
</dbReference>
<protein>
    <submittedName>
        <fullName evidence="8">TonB-dependent receptor plug</fullName>
    </submittedName>
</protein>
<dbReference type="PANTHER" id="PTHR40980:SF3">
    <property type="entry name" value="TONB-DEPENDENT RECEPTOR-LIKE BETA-BARREL DOMAIN-CONTAINING PROTEIN"/>
    <property type="match status" value="1"/>
</dbReference>
<dbReference type="Gene3D" id="2.170.130.10">
    <property type="entry name" value="TonB-dependent receptor, plug domain"/>
    <property type="match status" value="1"/>
</dbReference>
<keyword evidence="5" id="KW-0732">Signal</keyword>
<dbReference type="AlphaFoldDB" id="B0TJC3"/>
<dbReference type="STRING" id="458817.Shal_1145"/>
<comment type="similarity">
    <text evidence="4">Belongs to the TonB-dependent receptor family.</text>
</comment>
<feature type="domain" description="TonB-dependent receptor plug" evidence="7">
    <location>
        <begin position="64"/>
        <end position="172"/>
    </location>
</feature>
<feature type="signal peptide" evidence="5">
    <location>
        <begin position="1"/>
        <end position="29"/>
    </location>
</feature>
<evidence type="ECO:0000313" key="8">
    <source>
        <dbReference type="EMBL" id="ABZ75714.1"/>
    </source>
</evidence>
<evidence type="ECO:0000256" key="4">
    <source>
        <dbReference type="RuleBase" id="RU003357"/>
    </source>
</evidence>
<dbReference type="OrthoDB" id="8727862at2"/>
<dbReference type="SUPFAM" id="SSF56935">
    <property type="entry name" value="Porins"/>
    <property type="match status" value="1"/>
</dbReference>
<dbReference type="RefSeq" id="WP_012276257.1">
    <property type="nucleotide sequence ID" value="NC_010334.1"/>
</dbReference>
<dbReference type="eggNOG" id="COG1629">
    <property type="taxonomic scope" value="Bacteria"/>
</dbReference>
<reference evidence="8" key="1">
    <citation type="submission" date="2008-01" db="EMBL/GenBank/DDBJ databases">
        <title>Complete sequence of Shewanella halifaxensis HAW-EB4.</title>
        <authorList>
            <consortium name="US DOE Joint Genome Institute"/>
            <person name="Copeland A."/>
            <person name="Lucas S."/>
            <person name="Lapidus A."/>
            <person name="Glavina del Rio T."/>
            <person name="Dalin E."/>
            <person name="Tice H."/>
            <person name="Bruce D."/>
            <person name="Goodwin L."/>
            <person name="Pitluck S."/>
            <person name="Sims D."/>
            <person name="Brettin T."/>
            <person name="Detter J.C."/>
            <person name="Han C."/>
            <person name="Kuske C.R."/>
            <person name="Schmutz J."/>
            <person name="Larimer F."/>
            <person name="Land M."/>
            <person name="Hauser L."/>
            <person name="Kyrpides N."/>
            <person name="Kim E."/>
            <person name="Zhao J.-S."/>
            <person name="Richardson P."/>
        </authorList>
    </citation>
    <scope>NUCLEOTIDE SEQUENCE [LARGE SCALE GENOMIC DNA]</scope>
    <source>
        <strain evidence="8">HAW-EB4</strain>
    </source>
</reference>
<gene>
    <name evidence="8" type="ordered locus">Shal_1145</name>
</gene>
<accession>B0TJC3</accession>
<proteinExistence type="inferred from homology"/>
<dbReference type="KEGG" id="shl:Shal_1145"/>
<feature type="chain" id="PRO_5002753736" evidence="5">
    <location>
        <begin position="30"/>
        <end position="875"/>
    </location>
</feature>
<comment type="subcellular location">
    <subcellularLocation>
        <location evidence="1 4">Cell outer membrane</location>
    </subcellularLocation>
</comment>
<dbReference type="Proteomes" id="UP000001317">
    <property type="component" value="Chromosome"/>
</dbReference>
<feature type="domain" description="TonB-dependent receptor-like beta-barrel" evidence="6">
    <location>
        <begin position="342"/>
        <end position="830"/>
    </location>
</feature>
<evidence type="ECO:0000256" key="1">
    <source>
        <dbReference type="ARBA" id="ARBA00004442"/>
    </source>
</evidence>
<name>B0TJC3_SHEHH</name>
<dbReference type="Gene3D" id="2.40.170.20">
    <property type="entry name" value="TonB-dependent receptor, beta-barrel domain"/>
    <property type="match status" value="1"/>
</dbReference>
<dbReference type="InterPro" id="IPR010104">
    <property type="entry name" value="TonB_rcpt_bac"/>
</dbReference>
<dbReference type="Pfam" id="PF00593">
    <property type="entry name" value="TonB_dep_Rec_b-barrel"/>
    <property type="match status" value="1"/>
</dbReference>
<evidence type="ECO:0000313" key="9">
    <source>
        <dbReference type="Proteomes" id="UP000001317"/>
    </source>
</evidence>
<evidence type="ECO:0000256" key="5">
    <source>
        <dbReference type="SAM" id="SignalP"/>
    </source>
</evidence>
<dbReference type="InterPro" id="IPR000531">
    <property type="entry name" value="Beta-barrel_TonB"/>
</dbReference>
<organism evidence="8 9">
    <name type="scientific">Shewanella halifaxensis (strain HAW-EB4)</name>
    <dbReference type="NCBI Taxonomy" id="458817"/>
    <lineage>
        <taxon>Bacteria</taxon>
        <taxon>Pseudomonadati</taxon>
        <taxon>Pseudomonadota</taxon>
        <taxon>Gammaproteobacteria</taxon>
        <taxon>Alteromonadales</taxon>
        <taxon>Shewanellaceae</taxon>
        <taxon>Shewanella</taxon>
    </lineage>
</organism>
<keyword evidence="9" id="KW-1185">Reference proteome</keyword>
<dbReference type="NCBIfam" id="TIGR01782">
    <property type="entry name" value="TonB-Xanth-Caul"/>
    <property type="match status" value="1"/>
</dbReference>
<keyword evidence="2 4" id="KW-0472">Membrane</keyword>
<keyword evidence="3" id="KW-0998">Cell outer membrane</keyword>
<dbReference type="EMBL" id="CP000931">
    <property type="protein sequence ID" value="ABZ75714.1"/>
    <property type="molecule type" value="Genomic_DNA"/>
</dbReference>
<keyword evidence="4" id="KW-0798">TonB box</keyword>
<dbReference type="InterPro" id="IPR036942">
    <property type="entry name" value="Beta-barrel_TonB_sf"/>
</dbReference>
<dbReference type="InterPro" id="IPR037066">
    <property type="entry name" value="Plug_dom_sf"/>
</dbReference>
<dbReference type="Pfam" id="PF07715">
    <property type="entry name" value="Plug"/>
    <property type="match status" value="1"/>
</dbReference>
<keyword evidence="8" id="KW-0675">Receptor</keyword>
<evidence type="ECO:0000259" key="7">
    <source>
        <dbReference type="Pfam" id="PF07715"/>
    </source>
</evidence>
<evidence type="ECO:0000256" key="2">
    <source>
        <dbReference type="ARBA" id="ARBA00023136"/>
    </source>
</evidence>
<sequence length="875" mass="94870">MRPSTFKKSVLATNIALLMSGAMSVSAMAAEADAKTAAADENIEKIEVRGMRASMKASINEKRFSDSVVDAITAEDIGKFPDGDVGESLARIPGVTVNRQFGQGQQVSIRGASSQLTRTLLNGHAVASTGWFDQQAIDRSFNYSLLPPEMVSGIEVYKSSQADLPEGGIGGTVIVKTRKPLDLDANTVFVSAKGDYGTISESTDPELSGLYSWKNDNENFGILVSAAGSETDYQRNGIETLLGWGEIVPTTFQQDRKRTAINVAAQYRPTDALEFGVTYTGLEMKANNANTSIFLFPTQQGENTCNQTNAAGVCTDITHTGEGGFAWAQTWARKAKMTSDTIDFDFNYEADNFTVDGRVGNTKSDGGTSLTSNYGGSIGQPGDFAGHYDATGKIINIDIANKDFDAGDFNGDLSTAAWALKKQPNSDEETYADLNFTIPVELGAITSFKTGVRYADHDVTQQTDIATVGDIAVRDASYYYDGTISSGAGFTLPKPNFDAMINDANAAITGFERDKSGYGTLNEKNFSMYAMATFQSEGIRGNVGLRYVSSDVKSDYYALSNTGEFADNLSTDKASYSDVLPSINIAFDLTSDLILRTTAAQVMSRPNYSELFATSTLPGLNDGTPGNEKLNRGSVSLDPFKATQADVSLEWYFGGEGLAAITYFIKDVNSFISTRQKLNQQIGIEDNDLIAQGGSTCGDGVYDCWTVSEKYNAEGGRIEGVELQLQDSFDNGLGYSANYTFADAASPSENYPDHVGVFSDSSKHTVNLVGFYEMDSFSARLAYNWRSEYMMRELPGFYGNRQHEDYGTLDLSASYSVTEWMDVTFEAVNLTEEDSVQTGVAAADNPDVISEFKADYPVWSFEGEARYKVGVAFRF</sequence>
<dbReference type="CDD" id="cd01347">
    <property type="entry name" value="ligand_gated_channel"/>
    <property type="match status" value="1"/>
</dbReference>
<dbReference type="PANTHER" id="PTHR40980">
    <property type="entry name" value="PLUG DOMAIN-CONTAINING PROTEIN"/>
    <property type="match status" value="1"/>
</dbReference>
<evidence type="ECO:0000256" key="3">
    <source>
        <dbReference type="ARBA" id="ARBA00023237"/>
    </source>
</evidence>
<evidence type="ECO:0000259" key="6">
    <source>
        <dbReference type="Pfam" id="PF00593"/>
    </source>
</evidence>
<dbReference type="HOGENOM" id="CLU_006935_2_0_6"/>
<dbReference type="eggNOG" id="COG4771">
    <property type="taxonomic scope" value="Bacteria"/>
</dbReference>
<dbReference type="GO" id="GO:0009279">
    <property type="term" value="C:cell outer membrane"/>
    <property type="evidence" value="ECO:0007669"/>
    <property type="project" value="UniProtKB-SubCell"/>
</dbReference>